<name>A0A1Y6CCI1_9PROT</name>
<dbReference type="RefSeq" id="WP_235017154.1">
    <property type="nucleotide sequence ID" value="NZ_FWZX01000017.1"/>
</dbReference>
<dbReference type="EMBL" id="FWZX01000017">
    <property type="protein sequence ID" value="SMF47880.1"/>
    <property type="molecule type" value="Genomic_DNA"/>
</dbReference>
<accession>A0A1Y6CCI1</accession>
<comment type="cofactor">
    <cofactor evidence="1">
        <name>Fe(2+)</name>
        <dbReference type="ChEBI" id="CHEBI:29033"/>
    </cofactor>
</comment>
<dbReference type="InterPro" id="IPR008775">
    <property type="entry name" value="Phytyl_CoA_dOase-like"/>
</dbReference>
<keyword evidence="2" id="KW-0560">Oxidoreductase</keyword>
<evidence type="ECO:0000313" key="3">
    <source>
        <dbReference type="Proteomes" id="UP000192917"/>
    </source>
</evidence>
<keyword evidence="3" id="KW-1185">Reference proteome</keyword>
<sequence length="298" mass="33193">MLDEEQVRQFREEGYLIVPGCASTWEVVALNSELDGWIDESRQHSENWGVTADGKHVFDLEPGHSAERPKLRRVTNPADFSDLYRSVLFDGRVVDVAAGLLGPDVKFHHCKINIKMPSMETYVGWHQDHPFEPHTNDSVVVALVMLDDMTEQNGALQVVPGSHRTHYSHYKDERFAGEIDRALWPEFEAGSVKLTGKAGDVVFIDSWMVHGSPANRSDTPRRLLICDYTAADAFPLSPSNILSAYRGHLVRGRPTRMARLRAGAVELPPLYKESSFFAVQGQDGAQMSGLAESTGAMM</sequence>
<dbReference type="Pfam" id="PF05721">
    <property type="entry name" value="PhyH"/>
    <property type="match status" value="1"/>
</dbReference>
<evidence type="ECO:0000256" key="1">
    <source>
        <dbReference type="ARBA" id="ARBA00001954"/>
    </source>
</evidence>
<dbReference type="STRING" id="560819.SAMN05428998_11724"/>
<dbReference type="PANTHER" id="PTHR20883:SF48">
    <property type="entry name" value="ECTOINE DIOXYGENASE"/>
    <property type="match status" value="1"/>
</dbReference>
<dbReference type="SUPFAM" id="SSF51197">
    <property type="entry name" value="Clavaminate synthase-like"/>
    <property type="match status" value="1"/>
</dbReference>
<proteinExistence type="predicted"/>
<evidence type="ECO:0000313" key="2">
    <source>
        <dbReference type="EMBL" id="SMF47880.1"/>
    </source>
</evidence>
<dbReference type="AlphaFoldDB" id="A0A1Y6CCI1"/>
<dbReference type="PANTHER" id="PTHR20883">
    <property type="entry name" value="PHYTANOYL-COA DIOXYGENASE DOMAIN CONTAINING 1"/>
    <property type="match status" value="1"/>
</dbReference>
<dbReference type="Gene3D" id="2.60.120.620">
    <property type="entry name" value="q2cbj1_9rhob like domain"/>
    <property type="match status" value="1"/>
</dbReference>
<gene>
    <name evidence="2" type="ORF">SAMN05428998_11724</name>
</gene>
<reference evidence="2 3" key="1">
    <citation type="submission" date="2017-04" db="EMBL/GenBank/DDBJ databases">
        <authorList>
            <person name="Afonso C.L."/>
            <person name="Miller P.J."/>
            <person name="Scott M.A."/>
            <person name="Spackman E."/>
            <person name="Goraichik I."/>
            <person name="Dimitrov K.M."/>
            <person name="Suarez D.L."/>
            <person name="Swayne D.E."/>
        </authorList>
    </citation>
    <scope>NUCLEOTIDE SEQUENCE [LARGE SCALE GENOMIC DNA]</scope>
    <source>
        <strain evidence="2 3">USBA 355</strain>
    </source>
</reference>
<dbReference type="GO" id="GO:0005506">
    <property type="term" value="F:iron ion binding"/>
    <property type="evidence" value="ECO:0007669"/>
    <property type="project" value="UniProtKB-ARBA"/>
</dbReference>
<protein>
    <submittedName>
        <fullName evidence="2">Phytanoyl-CoA dioxygenase (PhyH)</fullName>
    </submittedName>
</protein>
<dbReference type="Proteomes" id="UP000192917">
    <property type="component" value="Unassembled WGS sequence"/>
</dbReference>
<dbReference type="GO" id="GO:0016706">
    <property type="term" value="F:2-oxoglutarate-dependent dioxygenase activity"/>
    <property type="evidence" value="ECO:0007669"/>
    <property type="project" value="UniProtKB-ARBA"/>
</dbReference>
<organism evidence="2 3">
    <name type="scientific">Tistlia consotensis USBA 355</name>
    <dbReference type="NCBI Taxonomy" id="560819"/>
    <lineage>
        <taxon>Bacteria</taxon>
        <taxon>Pseudomonadati</taxon>
        <taxon>Pseudomonadota</taxon>
        <taxon>Alphaproteobacteria</taxon>
        <taxon>Rhodospirillales</taxon>
        <taxon>Rhodovibrionaceae</taxon>
        <taxon>Tistlia</taxon>
    </lineage>
</organism>
<keyword evidence="2" id="KW-0223">Dioxygenase</keyword>